<evidence type="ECO:0000256" key="1">
    <source>
        <dbReference type="SAM" id="Coils"/>
    </source>
</evidence>
<evidence type="ECO:0000313" key="4">
    <source>
        <dbReference type="Proteomes" id="UP000321408"/>
    </source>
</evidence>
<sequence>MTSQEIVVPKDKIKNFMDQPCEDKKMNSKVHIIIPVFNEAKSIVEIINRIHVVMKSRYNYKITVIDDGSSDNTLKLLEEMESKINFLRNDKNLGKGETLKHGFTHANKNEIIVILDGDGEHRPEDIPKLIKPLLDGEADHVIGSRFLSKQPKQGRNPDYLRNKKKFNKLRYIGNSIITWMIYLLYQEKITDTQSGFRTFGPGVISKLTLKFSGFETETEMTLNLVNLGLRIVEIPIKSGLSTRESHMNIIRDSLRIFFVISIMKFQKEGVLKNGTKENSIFQRQLLENKILEKINQIETQKLKLSSYKLSIVIPCLNESSTIIGVIREIYALNLNNYEIIVVDDGSTDNSVDLLRNLKNVKLFIHSKNIGYGRTLIDGIQKASGDLIITIDSDGQHEPKDIPILCQLIIENNADIVVGSRYKGRYNYQIPFFNRAGEAFIEVIVFLIFGKIIKNNQGGFRVFHKRTLDIFKNLKFHGMAFTTEILMSAFLKNYRVVEGPINLYNRPIGKSRVKKIKLLLNLIICFLTYSFQRILRFIKK</sequence>
<dbReference type="Gene3D" id="3.90.550.10">
    <property type="entry name" value="Spore Coat Polysaccharide Biosynthesis Protein SpsA, Chain A"/>
    <property type="match status" value="2"/>
</dbReference>
<dbReference type="SUPFAM" id="SSF53448">
    <property type="entry name" value="Nucleotide-diphospho-sugar transferases"/>
    <property type="match status" value="2"/>
</dbReference>
<dbReference type="Pfam" id="PF00535">
    <property type="entry name" value="Glycos_transf_2"/>
    <property type="match status" value="2"/>
</dbReference>
<feature type="domain" description="Glycosyltransferase 2-like" evidence="2">
    <location>
        <begin position="32"/>
        <end position="166"/>
    </location>
</feature>
<name>A0A5B9D9U3_9ARCH</name>
<dbReference type="InterPro" id="IPR001173">
    <property type="entry name" value="Glyco_trans_2-like"/>
</dbReference>
<organism evidence="3 4">
    <name type="scientific">Promethearchaeum syntrophicum</name>
    <dbReference type="NCBI Taxonomy" id="2594042"/>
    <lineage>
        <taxon>Archaea</taxon>
        <taxon>Promethearchaeati</taxon>
        <taxon>Promethearchaeota</taxon>
        <taxon>Promethearchaeia</taxon>
        <taxon>Promethearchaeales</taxon>
        <taxon>Promethearchaeaceae</taxon>
        <taxon>Promethearchaeum</taxon>
    </lineage>
</organism>
<dbReference type="KEGG" id="psyt:DSAG12_01866"/>
<dbReference type="RefSeq" id="WP_147662927.1">
    <property type="nucleotide sequence ID" value="NZ_CP042905.2"/>
</dbReference>
<keyword evidence="1" id="KW-0175">Coiled coil</keyword>
<dbReference type="GeneID" id="41329858"/>
<dbReference type="AlphaFoldDB" id="A0A5B9D9U3"/>
<dbReference type="CDD" id="cd04179">
    <property type="entry name" value="DPM_DPG-synthase_like"/>
    <property type="match status" value="2"/>
</dbReference>
<dbReference type="InterPro" id="IPR050256">
    <property type="entry name" value="Glycosyltransferase_2"/>
</dbReference>
<dbReference type="OrthoDB" id="11098at2157"/>
<gene>
    <name evidence="3" type="ORF">DSAG12_01866</name>
</gene>
<reference evidence="3 4" key="1">
    <citation type="journal article" date="2020" name="Nature">
        <title>Isolation of an archaeon at the prokaryote-eukaryote interface.</title>
        <authorList>
            <person name="Imachi H."/>
            <person name="Nobu M.K."/>
            <person name="Nakahara N."/>
            <person name="Morono Y."/>
            <person name="Ogawara M."/>
            <person name="Takaki Y."/>
            <person name="Takano Y."/>
            <person name="Uematsu K."/>
            <person name="Ikuta T."/>
            <person name="Ito M."/>
            <person name="Matsui Y."/>
            <person name="Miyazaki M."/>
            <person name="Murata K."/>
            <person name="Saito Y."/>
            <person name="Sakai S."/>
            <person name="Song C."/>
            <person name="Tasumi E."/>
            <person name="Yamanaka Y."/>
            <person name="Yamaguchi T."/>
            <person name="Kamagata Y."/>
            <person name="Tamaki H."/>
            <person name="Takai K."/>
        </authorList>
    </citation>
    <scope>NUCLEOTIDE SEQUENCE [LARGE SCALE GENOMIC DNA]</scope>
    <source>
        <strain evidence="3 4">MK-D1</strain>
    </source>
</reference>
<dbReference type="GO" id="GO:0016757">
    <property type="term" value="F:glycosyltransferase activity"/>
    <property type="evidence" value="ECO:0007669"/>
    <property type="project" value="UniProtKB-KW"/>
</dbReference>
<dbReference type="InterPro" id="IPR029044">
    <property type="entry name" value="Nucleotide-diphossugar_trans"/>
</dbReference>
<evidence type="ECO:0000313" key="3">
    <source>
        <dbReference type="EMBL" id="QEE16038.1"/>
    </source>
</evidence>
<reference evidence="3 4" key="2">
    <citation type="journal article" date="2024" name="Int. J. Syst. Evol. Microbiol.">
        <title>Promethearchaeum syntrophicum gen. nov., sp. nov., an anaerobic, obligately syntrophic archaeon, the first isolate of the lineage 'Asgard' archaea, and proposal of the new archaeal phylum Promethearchaeota phyl. nov. and kingdom Promethearchaeati regn. nov.</title>
        <authorList>
            <person name="Imachi H."/>
            <person name="Nobu M.K."/>
            <person name="Kato S."/>
            <person name="Takaki Y."/>
            <person name="Miyazaki M."/>
            <person name="Miyata M."/>
            <person name="Ogawara M."/>
            <person name="Saito Y."/>
            <person name="Sakai S."/>
            <person name="Tahara Y.O."/>
            <person name="Takano Y."/>
            <person name="Tasumi E."/>
            <person name="Uematsu K."/>
            <person name="Yoshimura T."/>
            <person name="Itoh T."/>
            <person name="Ohkuma M."/>
            <person name="Takai K."/>
        </authorList>
    </citation>
    <scope>NUCLEOTIDE SEQUENCE [LARGE SCALE GENOMIC DNA]</scope>
    <source>
        <strain evidence="3 4">MK-D1</strain>
    </source>
</reference>
<accession>A0A5B9D9U3</accession>
<keyword evidence="4" id="KW-1185">Reference proteome</keyword>
<dbReference type="Proteomes" id="UP000321408">
    <property type="component" value="Chromosome"/>
</dbReference>
<proteinExistence type="predicted"/>
<dbReference type="EMBL" id="CP042905">
    <property type="protein sequence ID" value="QEE16038.1"/>
    <property type="molecule type" value="Genomic_DNA"/>
</dbReference>
<evidence type="ECO:0000259" key="2">
    <source>
        <dbReference type="Pfam" id="PF00535"/>
    </source>
</evidence>
<feature type="coiled-coil region" evidence="1">
    <location>
        <begin position="70"/>
        <end position="97"/>
    </location>
</feature>
<dbReference type="PANTHER" id="PTHR48090">
    <property type="entry name" value="UNDECAPRENYL-PHOSPHATE 4-DEOXY-4-FORMAMIDO-L-ARABINOSE TRANSFERASE-RELATED"/>
    <property type="match status" value="1"/>
</dbReference>
<dbReference type="PANTHER" id="PTHR48090:SF7">
    <property type="entry name" value="RFBJ PROTEIN"/>
    <property type="match status" value="1"/>
</dbReference>
<protein>
    <submittedName>
        <fullName evidence="3">Glycosyltransferase family 2 protein</fullName>
    </submittedName>
</protein>
<feature type="domain" description="Glycosyltransferase 2-like" evidence="2">
    <location>
        <begin position="310"/>
        <end position="459"/>
    </location>
</feature>